<protein>
    <submittedName>
        <fullName evidence="1">Uncharacterized protein</fullName>
    </submittedName>
</protein>
<dbReference type="AlphaFoldDB" id="A0A9P3LG58"/>
<dbReference type="Proteomes" id="UP000703269">
    <property type="component" value="Unassembled WGS sequence"/>
</dbReference>
<proteinExistence type="predicted"/>
<name>A0A9P3LG58_9APHY</name>
<comment type="caution">
    <text evidence="1">The sequence shown here is derived from an EMBL/GenBank/DDBJ whole genome shotgun (WGS) entry which is preliminary data.</text>
</comment>
<accession>A0A9P3LG58</accession>
<evidence type="ECO:0000313" key="2">
    <source>
        <dbReference type="Proteomes" id="UP000703269"/>
    </source>
</evidence>
<evidence type="ECO:0000313" key="1">
    <source>
        <dbReference type="EMBL" id="GJE93970.1"/>
    </source>
</evidence>
<dbReference type="EMBL" id="BPQB01000036">
    <property type="protein sequence ID" value="GJE93970.1"/>
    <property type="molecule type" value="Genomic_DNA"/>
</dbReference>
<gene>
    <name evidence="1" type="ORF">PsYK624_101370</name>
</gene>
<keyword evidence="2" id="KW-1185">Reference proteome</keyword>
<organism evidence="1 2">
    <name type="scientific">Phanerochaete sordida</name>
    <dbReference type="NCBI Taxonomy" id="48140"/>
    <lineage>
        <taxon>Eukaryota</taxon>
        <taxon>Fungi</taxon>
        <taxon>Dikarya</taxon>
        <taxon>Basidiomycota</taxon>
        <taxon>Agaricomycotina</taxon>
        <taxon>Agaricomycetes</taxon>
        <taxon>Polyporales</taxon>
        <taxon>Phanerochaetaceae</taxon>
        <taxon>Phanerochaete</taxon>
    </lineage>
</organism>
<sequence length="89" mass="9811">MAAEKGERTPVDGLNEMLPPGVYVDEHVEDAEGRSACVACMQGFRSPATHRTPSDEIPSTTQTTLRYTKLSLQHGFRSHYAAYTPCSRP</sequence>
<reference evidence="1 2" key="1">
    <citation type="submission" date="2021-08" db="EMBL/GenBank/DDBJ databases">
        <title>Draft Genome Sequence of Phanerochaete sordida strain YK-624.</title>
        <authorList>
            <person name="Mori T."/>
            <person name="Dohra H."/>
            <person name="Suzuki T."/>
            <person name="Kawagishi H."/>
            <person name="Hirai H."/>
        </authorList>
    </citation>
    <scope>NUCLEOTIDE SEQUENCE [LARGE SCALE GENOMIC DNA]</scope>
    <source>
        <strain evidence="1 2">YK-624</strain>
    </source>
</reference>